<evidence type="ECO:0000313" key="9">
    <source>
        <dbReference type="Proteomes" id="UP000010473"/>
    </source>
</evidence>
<sequence length="165" mass="19214">MKWRTLSTVAALSLILPVSAYAAQFHPQQTKSTSIVSQSIAQTPPDDNFRSEKKGPMRLFEQLNLTPEQSEQIETIKQNSQADHETLREELRQAKDQMRSLLASSDTSVEQLRQQQQQVQNLEQQLKNQKFETMLQMREVLTPEQLTQMADLIEQHHQRRGMRDR</sequence>
<feature type="compositionally biased region" description="Polar residues" evidence="6">
    <location>
        <begin position="32"/>
        <end position="42"/>
    </location>
</feature>
<dbReference type="EMBL" id="CP003653">
    <property type="protein sequence ID" value="AFZ34122.1"/>
    <property type="molecule type" value="Genomic_DNA"/>
</dbReference>
<proteinExistence type="inferred from homology"/>
<dbReference type="PANTHER" id="PTHR38102:SF1">
    <property type="entry name" value="PERIPLASMIC CHAPERONE SPY"/>
    <property type="match status" value="1"/>
</dbReference>
<dbReference type="InterPro" id="IPR025961">
    <property type="entry name" value="Metal_resist"/>
</dbReference>
<evidence type="ECO:0000256" key="7">
    <source>
        <dbReference type="SAM" id="SignalP"/>
    </source>
</evidence>
<dbReference type="HOGENOM" id="CLU_123310_0_0_3"/>
<comment type="similarity">
    <text evidence="2">Belongs to the CpxP/Spy family.</text>
</comment>
<reference evidence="9" key="1">
    <citation type="journal article" date="2013" name="Proc. Natl. Acad. Sci. U.S.A.">
        <title>Improving the coverage of the cyanobacterial phylum using diversity-driven genome sequencing.</title>
        <authorList>
            <person name="Shih P.M."/>
            <person name="Wu D."/>
            <person name="Latifi A."/>
            <person name="Axen S.D."/>
            <person name="Fewer D.P."/>
            <person name="Talla E."/>
            <person name="Calteau A."/>
            <person name="Cai F."/>
            <person name="Tandeau de Marsac N."/>
            <person name="Rippka R."/>
            <person name="Herdman M."/>
            <person name="Sivonen K."/>
            <person name="Coursin T."/>
            <person name="Laurent T."/>
            <person name="Goodwin L."/>
            <person name="Nolan M."/>
            <person name="Davenport K.W."/>
            <person name="Han C.S."/>
            <person name="Rubin E.M."/>
            <person name="Eisen J.A."/>
            <person name="Woyke T."/>
            <person name="Gugger M."/>
            <person name="Kerfeld C.A."/>
        </authorList>
    </citation>
    <scope>NUCLEOTIDE SEQUENCE [LARGE SCALE GENOMIC DNA]</scope>
    <source>
        <strain evidence="9">ATCC 29371 / PCC 7437</strain>
    </source>
</reference>
<keyword evidence="4" id="KW-0574">Periplasm</keyword>
<evidence type="ECO:0000256" key="1">
    <source>
        <dbReference type="ARBA" id="ARBA00004418"/>
    </source>
</evidence>
<evidence type="ECO:0000256" key="2">
    <source>
        <dbReference type="ARBA" id="ARBA00008441"/>
    </source>
</evidence>
<dbReference type="Proteomes" id="UP000010473">
    <property type="component" value="Chromosome"/>
</dbReference>
<dbReference type="AlphaFoldDB" id="K9XR40"/>
<dbReference type="STRING" id="111780.Sta7437_0515"/>
<evidence type="ECO:0000256" key="3">
    <source>
        <dbReference type="ARBA" id="ARBA00022729"/>
    </source>
</evidence>
<dbReference type="OrthoDB" id="531812at2"/>
<evidence type="ECO:0000313" key="8">
    <source>
        <dbReference type="EMBL" id="AFZ34122.1"/>
    </source>
</evidence>
<evidence type="ECO:0000256" key="6">
    <source>
        <dbReference type="SAM" id="MobiDB-lite"/>
    </source>
</evidence>
<dbReference type="InterPro" id="IPR012899">
    <property type="entry name" value="LTXXQ"/>
</dbReference>
<dbReference type="GO" id="GO:0042597">
    <property type="term" value="C:periplasmic space"/>
    <property type="evidence" value="ECO:0007669"/>
    <property type="project" value="UniProtKB-SubCell"/>
</dbReference>
<accession>K9XR40</accession>
<dbReference type="eggNOG" id="COG3678">
    <property type="taxonomic scope" value="Bacteria"/>
</dbReference>
<protein>
    <recommendedName>
        <fullName evidence="10">Periplasmic heavy metal sensor</fullName>
    </recommendedName>
</protein>
<feature type="region of interest" description="Disordered" evidence="6">
    <location>
        <begin position="32"/>
        <end position="52"/>
    </location>
</feature>
<keyword evidence="3 7" id="KW-0732">Signal</keyword>
<feature type="chain" id="PRO_5003938105" description="Periplasmic heavy metal sensor" evidence="7">
    <location>
        <begin position="23"/>
        <end position="165"/>
    </location>
</feature>
<dbReference type="RefSeq" id="WP_015191795.1">
    <property type="nucleotide sequence ID" value="NC_019748.1"/>
</dbReference>
<dbReference type="Gene3D" id="1.20.120.1490">
    <property type="match status" value="1"/>
</dbReference>
<gene>
    <name evidence="8" type="ordered locus">Sta7437_0515</name>
</gene>
<organism evidence="8 9">
    <name type="scientific">Stanieria cyanosphaera (strain ATCC 29371 / PCC 7437)</name>
    <dbReference type="NCBI Taxonomy" id="111780"/>
    <lineage>
        <taxon>Bacteria</taxon>
        <taxon>Bacillati</taxon>
        <taxon>Cyanobacteriota</taxon>
        <taxon>Cyanophyceae</taxon>
        <taxon>Pleurocapsales</taxon>
        <taxon>Dermocarpellaceae</taxon>
        <taxon>Stanieria</taxon>
    </lineage>
</organism>
<evidence type="ECO:0000256" key="5">
    <source>
        <dbReference type="SAM" id="Coils"/>
    </source>
</evidence>
<dbReference type="CDD" id="cd09916">
    <property type="entry name" value="CpxP_like"/>
    <property type="match status" value="1"/>
</dbReference>
<evidence type="ECO:0008006" key="10">
    <source>
        <dbReference type="Google" id="ProtNLM"/>
    </source>
</evidence>
<evidence type="ECO:0000256" key="4">
    <source>
        <dbReference type="ARBA" id="ARBA00022764"/>
    </source>
</evidence>
<feature type="signal peptide" evidence="7">
    <location>
        <begin position="1"/>
        <end position="22"/>
    </location>
</feature>
<dbReference type="InterPro" id="IPR052211">
    <property type="entry name" value="Cpx_auxiliary_protein"/>
</dbReference>
<feature type="coiled-coil region" evidence="5">
    <location>
        <begin position="77"/>
        <end position="132"/>
    </location>
</feature>
<comment type="subcellular location">
    <subcellularLocation>
        <location evidence="1">Periplasm</location>
    </subcellularLocation>
</comment>
<dbReference type="PANTHER" id="PTHR38102">
    <property type="entry name" value="PERIPLASMIC CHAPERONE SPY"/>
    <property type="match status" value="1"/>
</dbReference>
<name>K9XR40_STAC7</name>
<dbReference type="Pfam" id="PF13801">
    <property type="entry name" value="Metal_resist"/>
    <property type="match status" value="1"/>
</dbReference>
<keyword evidence="5" id="KW-0175">Coiled coil</keyword>
<keyword evidence="9" id="KW-1185">Reference proteome</keyword>
<dbReference type="KEGG" id="scs:Sta7437_0515"/>